<feature type="compositionally biased region" description="Polar residues" evidence="5">
    <location>
        <begin position="707"/>
        <end position="717"/>
    </location>
</feature>
<keyword evidence="8" id="KW-1185">Reference proteome</keyword>
<feature type="compositionally biased region" description="Low complexity" evidence="5">
    <location>
        <begin position="1781"/>
        <end position="1790"/>
    </location>
</feature>
<dbReference type="InterPro" id="IPR036390">
    <property type="entry name" value="WH_DNA-bd_sf"/>
</dbReference>
<dbReference type="PANTHER" id="PTHR13179">
    <property type="entry name" value="DEP DOMAIN CONTAINING PROTEIN 5"/>
    <property type="match status" value="1"/>
</dbReference>
<evidence type="ECO:0000256" key="1">
    <source>
        <dbReference type="ARBA" id="ARBA00004148"/>
    </source>
</evidence>
<feature type="domain" description="DEP" evidence="6">
    <location>
        <begin position="1275"/>
        <end position="1350"/>
    </location>
</feature>
<evidence type="ECO:0000259" key="6">
    <source>
        <dbReference type="PROSITE" id="PS50186"/>
    </source>
</evidence>
<feature type="compositionally biased region" description="Polar residues" evidence="5">
    <location>
        <begin position="858"/>
        <end position="869"/>
    </location>
</feature>
<feature type="compositionally biased region" description="Polar residues" evidence="5">
    <location>
        <begin position="900"/>
        <end position="912"/>
    </location>
</feature>
<proteinExistence type="inferred from homology"/>
<comment type="caution">
    <text evidence="7">The sequence shown here is derived from an EMBL/GenBank/DDBJ whole genome shotgun (WGS) entry which is preliminary data.</text>
</comment>
<dbReference type="Proteomes" id="UP001345013">
    <property type="component" value="Unassembled WGS sequence"/>
</dbReference>
<name>A0ABR0KAQ4_9EURO</name>
<evidence type="ECO:0000256" key="5">
    <source>
        <dbReference type="SAM" id="MobiDB-lite"/>
    </source>
</evidence>
<sequence>MAVDALTQISRARSNSGSTLKAHFSNEDSSQGVLASIDNIKGAAQVNLSIHDDTYSRENVLFAESCLLGSGIVDGDLVEIKQVNKAIEVRDFEAQPSAGGTFAFKNRAGGNEPSAIAPPTFLCLVKTVPSEQASKQHNFELSVNKQIALAFDFSSPSRAVIGRADKQQWRSSHAEICFRDAYLSRADMWRFTTQELVGKTIHAGQKLSFLHSLKATVRSIHVDGRHARVAYFDSTTVPVFRSEAARYVIFIQMSREMWDFDSDGNGEILFNRVVNGFLPELFKRWSNMEVRHLVSIVMFGRLEYRRSDIIEGQGVLSVGLATQSPSSADRRPIDHQDFYRVVVTDMASAQWTTILDELKRDFRTFLRDVLLFKTPDTSSQPTVHEDQEGQPSRITGRLSGALQGNILEAINLAASQFSDDYIDRDLIRTGISTVVITAGSGVFDVDRDLLKLTSETLTNNGIGIDIVCLSRMPLHSVPLFRYRLEEGKDTNSVDGIRGSLSPTSLSQSLPHVSLPNMSASAAFSSTNTSLNYFSRFPSAFPTRLPPMYGYGIPQWIDLSYWSSEIEHEDSKWRRRRSKHQRDNFMSDNLFKPRVRMYELQMMGLMEMGMADIAIPYLNEQPLESGASLQKWDSRLSRSQYSRSLSRSPEMQRKAPASMHTFGDLRSPQVASSSADTALTRMDEYDKSVFITAAAGPTQSGRSKDTQKLQNRSDTSNLRLKKTKASEITTRSAKASPKSTSMASATSKPGSNVSDFSRSSRPARAPRILSYGAKGLMPLKPTAVAAQVQAENINAQTTTPATVDESSDESRSKLTSRPAILSRASMLNLGSKHDGLSRPSTPNKGDEGSRPIKIDANVNAASNMDSSTKQLWDHRRRRRIRSERNDNDEQVSDSDDKLSDISATPESIPNSVPESKIPFVRNVNASNPLKRKSHGAVFGRWQHLYPRRPRAATVKWRSLCTPASVPLTTADFPSREELERNYDALCHVVRSQTSDAAVESTKNDMRSLFIELLSLRISHGYQFVVGNNVSAALEEDLSNCHGICQPGADGQSRLVAVLAMGNTIQKLELHKGSPVRVTKYVQKQDLKSISFNLTFHYDPYILTILSDNYFSRHLTFQGFSEQYPWDLADNHVAGHGQDDKQGTAVEQLRYWRARFVLLPVEPPASTWKKHQQDENEEEIHILGIRALTQLWQKNRYVTARDRELMQIRMGNSKNRDENPLEVRMETLNPSQMVALELDRLAQFEDGGESESTQLLPEPQKLDRETSMSKIAQMMQSDQGIEIKHRRWHWRLYHNCFHGEEFTNWLMHNVKNMNTREDAVEFGNQLMKEGLFEHVNGRHDFKDGTYFYSIKQQYRQFRPDLTRSWFSTIKSDKSVPPTPLAEQPPKELSPYTVRTRSGSNIAQQLNAASTPESKPFADKRRKAVSLSRMIRIDVDTRKKSFLGRPEMVHVHYDRFYNPENCYHIELNWFNTTCKLVDDAIVSWTNVAEKYGLKLVEVPIAEACDVPIAEPFRNPHTIKLALEPPKQKANNVLFNPIFYSNTSFTPHPPANPFNIEKHVYQKAILKRSNFVLDLEAANEFPEGVDIQYSWGQFQYKYTQFVHRSGVLLAQIMENGDIIVLANRLYNSRLANTKENRMFDPKGNSGPQSHRPAIPPTAAASMQASGIVGINLASPTAPGTSSPGLHPVPNMGALASPNPSARPPTPSRAPTSNPTPDAGKTIIADSFGPKSTFIATGLWNTLITPEQIKDDLEAFCQDKARLEAFYKEVANAPTPQIGGHGGGSRKATGSSSSSMLRPVREVPGTLASDITGIPAFELPEAVTAVRELRRATVAYENVGEMFDRSRMNSRHGSAGSGEIDEGGRAGNGFLGTASPLRKATK</sequence>
<comment type="similarity">
    <text evidence="2">Belongs to the IML1 family.</text>
</comment>
<evidence type="ECO:0000256" key="3">
    <source>
        <dbReference type="ARBA" id="ARBA00018529"/>
    </source>
</evidence>
<feature type="region of interest" description="Disordered" evidence="5">
    <location>
        <begin position="1370"/>
        <end position="1389"/>
    </location>
</feature>
<reference evidence="7 8" key="1">
    <citation type="submission" date="2023-08" db="EMBL/GenBank/DDBJ databases">
        <title>Black Yeasts Isolated from many extreme environments.</title>
        <authorList>
            <person name="Coleine C."/>
            <person name="Stajich J.E."/>
            <person name="Selbmann L."/>
        </authorList>
    </citation>
    <scope>NUCLEOTIDE SEQUENCE [LARGE SCALE GENOMIC DNA]</scope>
    <source>
        <strain evidence="7 8">CCFEE 5885</strain>
    </source>
</reference>
<feature type="compositionally biased region" description="Basic and acidic residues" evidence="5">
    <location>
        <begin position="843"/>
        <end position="852"/>
    </location>
</feature>
<organism evidence="7 8">
    <name type="scientific">Lithohypha guttulata</name>
    <dbReference type="NCBI Taxonomy" id="1690604"/>
    <lineage>
        <taxon>Eukaryota</taxon>
        <taxon>Fungi</taxon>
        <taxon>Dikarya</taxon>
        <taxon>Ascomycota</taxon>
        <taxon>Pezizomycotina</taxon>
        <taxon>Eurotiomycetes</taxon>
        <taxon>Chaetothyriomycetidae</taxon>
        <taxon>Chaetothyriales</taxon>
        <taxon>Trichomeriaceae</taxon>
        <taxon>Lithohypha</taxon>
    </lineage>
</organism>
<dbReference type="Pfam" id="PF12257">
    <property type="entry name" value="IML1"/>
    <property type="match status" value="1"/>
</dbReference>
<dbReference type="SMART" id="SM00049">
    <property type="entry name" value="DEP"/>
    <property type="match status" value="1"/>
</dbReference>
<dbReference type="InterPro" id="IPR045838">
    <property type="entry name" value="DEPDC5_CTD"/>
</dbReference>
<dbReference type="InterPro" id="IPR036388">
    <property type="entry name" value="WH-like_DNA-bd_sf"/>
</dbReference>
<dbReference type="Gene3D" id="1.10.10.10">
    <property type="entry name" value="Winged helix-like DNA-binding domain superfamily/Winged helix DNA-binding domain"/>
    <property type="match status" value="1"/>
</dbReference>
<evidence type="ECO:0000313" key="8">
    <source>
        <dbReference type="Proteomes" id="UP001345013"/>
    </source>
</evidence>
<feature type="compositionally biased region" description="Polar residues" evidence="5">
    <location>
        <begin position="725"/>
        <end position="755"/>
    </location>
</feature>
<accession>A0ABR0KAQ4</accession>
<gene>
    <name evidence="7" type="primary">IML1</name>
    <name evidence="7" type="ORF">LTR24_004993</name>
</gene>
<feature type="region of interest" description="Disordered" evidence="5">
    <location>
        <begin position="1769"/>
        <end position="1793"/>
    </location>
</feature>
<feature type="region of interest" description="Disordered" evidence="5">
    <location>
        <begin position="692"/>
        <end position="761"/>
    </location>
</feature>
<dbReference type="InterPro" id="IPR000591">
    <property type="entry name" value="DEP_dom"/>
</dbReference>
<feature type="region of interest" description="Disordered" evidence="5">
    <location>
        <begin position="1245"/>
        <end position="1264"/>
    </location>
</feature>
<dbReference type="InterPro" id="IPR048255">
    <property type="entry name" value="IML1_N"/>
</dbReference>
<feature type="region of interest" description="Disordered" evidence="5">
    <location>
        <begin position="1667"/>
        <end position="1720"/>
    </location>
</feature>
<feature type="region of interest" description="Disordered" evidence="5">
    <location>
        <begin position="1632"/>
        <end position="1651"/>
    </location>
</feature>
<dbReference type="PANTHER" id="PTHR13179:SF8">
    <property type="entry name" value="GATOR COMPLEX PROTEIN DEPDC5"/>
    <property type="match status" value="1"/>
</dbReference>
<evidence type="ECO:0000256" key="4">
    <source>
        <dbReference type="ARBA" id="ARBA00021881"/>
    </source>
</evidence>
<comment type="subcellular location">
    <subcellularLocation>
        <location evidence="1">Vacuole membrane</location>
        <topology evidence="1">Peripheral membrane protein</topology>
    </subcellularLocation>
</comment>
<dbReference type="InterPro" id="IPR027244">
    <property type="entry name" value="IML1"/>
</dbReference>
<dbReference type="CDD" id="cd04449">
    <property type="entry name" value="DEP_DEPDC5-like"/>
    <property type="match status" value="1"/>
</dbReference>
<dbReference type="SUPFAM" id="SSF46785">
    <property type="entry name" value="Winged helix' DNA-binding domain"/>
    <property type="match status" value="1"/>
</dbReference>
<dbReference type="EMBL" id="JAVRRG010000054">
    <property type="protein sequence ID" value="KAK5092657.1"/>
    <property type="molecule type" value="Genomic_DNA"/>
</dbReference>
<protein>
    <recommendedName>
        <fullName evidence="3">Vacuolar membrane-associated protein IML1</fullName>
    </recommendedName>
    <alternativeName>
        <fullName evidence="4">Vacuolar membrane-associated protein iml1</fullName>
    </alternativeName>
</protein>
<feature type="region of interest" description="Disordered" evidence="5">
    <location>
        <begin position="1842"/>
        <end position="1877"/>
    </location>
</feature>
<evidence type="ECO:0000313" key="7">
    <source>
        <dbReference type="EMBL" id="KAK5092657.1"/>
    </source>
</evidence>
<evidence type="ECO:0000256" key="2">
    <source>
        <dbReference type="ARBA" id="ARBA00005643"/>
    </source>
</evidence>
<feature type="region of interest" description="Disordered" evidence="5">
    <location>
        <begin position="639"/>
        <end position="675"/>
    </location>
</feature>
<dbReference type="Pfam" id="PF19418">
    <property type="entry name" value="DEPDC5_CTD"/>
    <property type="match status" value="1"/>
</dbReference>
<dbReference type="Pfam" id="PF00610">
    <property type="entry name" value="DEP"/>
    <property type="match status" value="1"/>
</dbReference>
<feature type="region of interest" description="Disordered" evidence="5">
    <location>
        <begin position="794"/>
        <end position="913"/>
    </location>
</feature>
<dbReference type="PROSITE" id="PS50186">
    <property type="entry name" value="DEP"/>
    <property type="match status" value="1"/>
</dbReference>
<feature type="compositionally biased region" description="Polar residues" evidence="5">
    <location>
        <begin position="1669"/>
        <end position="1679"/>
    </location>
</feature>